<reference evidence="1 2" key="1">
    <citation type="journal article" date="2015" name="Int. J. Syst. Evol. Microbiol.">
        <title>Aestuariivita atlantica sp. nov., isolated from deep sea sediment of the Atlantic Ocean.</title>
        <authorList>
            <person name="Li G."/>
            <person name="Lai Q."/>
            <person name="Du Y."/>
            <person name="Liu X."/>
            <person name="Sun F."/>
            <person name="Shao Z."/>
        </authorList>
    </citation>
    <scope>NUCLEOTIDE SEQUENCE [LARGE SCALE GENOMIC DNA]</scope>
    <source>
        <strain evidence="1 2">22II-S11-z3</strain>
    </source>
</reference>
<accession>A0A0L1JUJ2</accession>
<dbReference type="RefSeq" id="WP_134643073.1">
    <property type="nucleotide sequence ID" value="NZ_AQQZ01000002.1"/>
</dbReference>
<evidence type="ECO:0008006" key="3">
    <source>
        <dbReference type="Google" id="ProtNLM"/>
    </source>
</evidence>
<dbReference type="AlphaFoldDB" id="A0A0L1JUJ2"/>
<dbReference type="EMBL" id="AQQZ01000002">
    <property type="protein sequence ID" value="KNG95078.1"/>
    <property type="molecule type" value="Genomic_DNA"/>
</dbReference>
<evidence type="ECO:0000313" key="2">
    <source>
        <dbReference type="Proteomes" id="UP000036938"/>
    </source>
</evidence>
<protein>
    <recommendedName>
        <fullName evidence="3">YdhG-like domain-containing protein</fullName>
    </recommendedName>
</protein>
<proteinExistence type="predicted"/>
<comment type="caution">
    <text evidence="1">The sequence shown here is derived from an EMBL/GenBank/DDBJ whole genome shotgun (WGS) entry which is preliminary data.</text>
</comment>
<sequence length="143" mass="15420">MPDAVARAFARFEPADRSALLAIRRVIFEEASLIPELGGVTETLKWGEPSYAPVVPRTGSPIRLGLAKAGGVAVFAHCQTSLIADFRHLMGARFAYDGSRAVLAGQGAHIPDDLRPLIRAALTYHKPSLRGQTRMRATPSRSS</sequence>
<organism evidence="1 2">
    <name type="scientific">Pseudaestuariivita atlantica</name>
    <dbReference type="NCBI Taxonomy" id="1317121"/>
    <lineage>
        <taxon>Bacteria</taxon>
        <taxon>Pseudomonadati</taxon>
        <taxon>Pseudomonadota</taxon>
        <taxon>Alphaproteobacteria</taxon>
        <taxon>Rhodobacterales</taxon>
        <taxon>Paracoccaceae</taxon>
        <taxon>Pseudaestuariivita</taxon>
    </lineage>
</organism>
<dbReference type="PATRIC" id="fig|1317121.7.peg.1661"/>
<gene>
    <name evidence="1" type="ORF">ATO11_06400</name>
</gene>
<name>A0A0L1JUJ2_9RHOB</name>
<evidence type="ECO:0000313" key="1">
    <source>
        <dbReference type="EMBL" id="KNG95078.1"/>
    </source>
</evidence>
<keyword evidence="2" id="KW-1185">Reference proteome</keyword>
<dbReference type="Proteomes" id="UP000036938">
    <property type="component" value="Unassembled WGS sequence"/>
</dbReference>
<dbReference type="OrthoDB" id="328972at2"/>
<dbReference type="STRING" id="1317121.ATO11_06400"/>